<feature type="domain" description="SHOCT" evidence="2">
    <location>
        <begin position="46"/>
        <end position="71"/>
    </location>
</feature>
<feature type="transmembrane region" description="Helical" evidence="1">
    <location>
        <begin position="6"/>
        <end position="29"/>
    </location>
</feature>
<keyword evidence="1" id="KW-1133">Transmembrane helix</keyword>
<keyword evidence="1" id="KW-0472">Membrane</keyword>
<keyword evidence="1" id="KW-0812">Transmembrane</keyword>
<dbReference type="Proteomes" id="UP000259610">
    <property type="component" value="Unassembled WGS sequence"/>
</dbReference>
<gene>
    <name evidence="3" type="ORF">DCG58_03650</name>
</gene>
<dbReference type="AlphaFoldDB" id="A0A3B9GUX8"/>
<accession>A0A3B9GUX8</accession>
<reference evidence="3 4" key="1">
    <citation type="journal article" date="2018" name="Nat. Biotechnol.">
        <title>A standardized bacterial taxonomy based on genome phylogeny substantially revises the tree of life.</title>
        <authorList>
            <person name="Parks D.H."/>
            <person name="Chuvochina M."/>
            <person name="Waite D.W."/>
            <person name="Rinke C."/>
            <person name="Skarshewski A."/>
            <person name="Chaumeil P.A."/>
            <person name="Hugenholtz P."/>
        </authorList>
    </citation>
    <scope>NUCLEOTIDE SEQUENCE [LARGE SCALE GENOMIC DNA]</scope>
    <source>
        <strain evidence="3">UBA8733</strain>
    </source>
</reference>
<proteinExistence type="predicted"/>
<comment type="caution">
    <text evidence="3">The sequence shown here is derived from an EMBL/GenBank/DDBJ whole genome shotgun (WGS) entry which is preliminary data.</text>
</comment>
<name>A0A3B9GUX8_9PROT</name>
<evidence type="ECO:0000256" key="1">
    <source>
        <dbReference type="SAM" id="Phobius"/>
    </source>
</evidence>
<dbReference type="InterPro" id="IPR018649">
    <property type="entry name" value="SHOCT"/>
</dbReference>
<dbReference type="Pfam" id="PF09851">
    <property type="entry name" value="SHOCT"/>
    <property type="match status" value="1"/>
</dbReference>
<evidence type="ECO:0000313" key="3">
    <source>
        <dbReference type="EMBL" id="HAE26233.1"/>
    </source>
</evidence>
<dbReference type="EMBL" id="DMAN01000078">
    <property type="protein sequence ID" value="HAE26233.1"/>
    <property type="molecule type" value="Genomic_DNA"/>
</dbReference>
<dbReference type="RefSeq" id="WP_272987142.1">
    <property type="nucleotide sequence ID" value="NZ_CAJQMV010000003.1"/>
</dbReference>
<evidence type="ECO:0000259" key="2">
    <source>
        <dbReference type="Pfam" id="PF09851"/>
    </source>
</evidence>
<protein>
    <submittedName>
        <fullName evidence="3">Electron transporter RnfE</fullName>
    </submittedName>
</protein>
<sequence>MANMNHWMYGGAGALIFWGGVILLAGLVLRSVLGRNRERPPEPEPPLDILKRRYARGEIDKEEFEKRRRDVEDAG</sequence>
<organism evidence="3 4">
    <name type="scientific">Hyphomonas adhaerens</name>
    <dbReference type="NCBI Taxonomy" id="81029"/>
    <lineage>
        <taxon>Bacteria</taxon>
        <taxon>Pseudomonadati</taxon>
        <taxon>Pseudomonadota</taxon>
        <taxon>Alphaproteobacteria</taxon>
        <taxon>Hyphomonadales</taxon>
        <taxon>Hyphomonadaceae</taxon>
        <taxon>Hyphomonas</taxon>
    </lineage>
</organism>
<evidence type="ECO:0000313" key="4">
    <source>
        <dbReference type="Proteomes" id="UP000259610"/>
    </source>
</evidence>